<reference evidence="1" key="1">
    <citation type="journal article" date="2022" name="Int. J. Mol. Sci.">
        <title>Draft Genome of Tanacetum Coccineum: Genomic Comparison of Closely Related Tanacetum-Family Plants.</title>
        <authorList>
            <person name="Yamashiro T."/>
            <person name="Shiraishi A."/>
            <person name="Nakayama K."/>
            <person name="Satake H."/>
        </authorList>
    </citation>
    <scope>NUCLEOTIDE SEQUENCE</scope>
</reference>
<evidence type="ECO:0000313" key="2">
    <source>
        <dbReference type="Proteomes" id="UP001151760"/>
    </source>
</evidence>
<organism evidence="1 2">
    <name type="scientific">Tanacetum coccineum</name>
    <dbReference type="NCBI Taxonomy" id="301880"/>
    <lineage>
        <taxon>Eukaryota</taxon>
        <taxon>Viridiplantae</taxon>
        <taxon>Streptophyta</taxon>
        <taxon>Embryophyta</taxon>
        <taxon>Tracheophyta</taxon>
        <taxon>Spermatophyta</taxon>
        <taxon>Magnoliopsida</taxon>
        <taxon>eudicotyledons</taxon>
        <taxon>Gunneridae</taxon>
        <taxon>Pentapetalae</taxon>
        <taxon>asterids</taxon>
        <taxon>campanulids</taxon>
        <taxon>Asterales</taxon>
        <taxon>Asteraceae</taxon>
        <taxon>Asteroideae</taxon>
        <taxon>Anthemideae</taxon>
        <taxon>Anthemidinae</taxon>
        <taxon>Tanacetum</taxon>
    </lineage>
</organism>
<sequence length="324" mass="36690">MEGAVDWKSSKKSTTVMSAREAEHIAASEAEMEAVWIRKFISRLGIIPTIDEPIKMFCDNSAALLIANEPGVHMCARHYHRRYLLQVHTDNNLANPFMKALPKGKLTQHARSMRLYIPNTPIDKKDSDFDEILDDLFILGAENLRRMGQEKVQNGCNIDTSRDRNHESDEVIQPLIPQPIHLTPPFDDYVAPATKSILDELLEDKILNVTMVDKEVDFNPTKDIEELERFHANEPQSHFTEIQSYRLCTGGGAWILNKLRGSITNQTSWMLYGGWLPKSMVQENGSKIGTFVDDILIIEDPSVLSLSMLFISSGEIYYLCPGVL</sequence>
<comment type="caution">
    <text evidence="1">The sequence shown here is derived from an EMBL/GenBank/DDBJ whole genome shotgun (WGS) entry which is preliminary data.</text>
</comment>
<name>A0ABQ4XDH8_9ASTR</name>
<evidence type="ECO:0000313" key="1">
    <source>
        <dbReference type="EMBL" id="GJS63309.1"/>
    </source>
</evidence>
<reference evidence="1" key="2">
    <citation type="submission" date="2022-01" db="EMBL/GenBank/DDBJ databases">
        <authorList>
            <person name="Yamashiro T."/>
            <person name="Shiraishi A."/>
            <person name="Satake H."/>
            <person name="Nakayama K."/>
        </authorList>
    </citation>
    <scope>NUCLEOTIDE SEQUENCE</scope>
</reference>
<gene>
    <name evidence="1" type="ORF">Tco_0677873</name>
</gene>
<dbReference type="CDD" id="cd09272">
    <property type="entry name" value="RNase_HI_RT_Ty1"/>
    <property type="match status" value="1"/>
</dbReference>
<accession>A0ABQ4XDH8</accession>
<dbReference type="Proteomes" id="UP001151760">
    <property type="component" value="Unassembled WGS sequence"/>
</dbReference>
<keyword evidence="2" id="KW-1185">Reference proteome</keyword>
<dbReference type="EMBL" id="BQNB010009421">
    <property type="protein sequence ID" value="GJS63309.1"/>
    <property type="molecule type" value="Genomic_DNA"/>
</dbReference>
<proteinExistence type="predicted"/>
<protein>
    <submittedName>
        <fullName evidence="1">Uncharacterized protein</fullName>
    </submittedName>
</protein>